<dbReference type="Pfam" id="PF01757">
    <property type="entry name" value="Acyl_transf_3"/>
    <property type="match status" value="1"/>
</dbReference>
<keyword evidence="3" id="KW-0808">Transferase</keyword>
<feature type="transmembrane region" description="Helical" evidence="1">
    <location>
        <begin position="211"/>
        <end position="227"/>
    </location>
</feature>
<dbReference type="AlphaFoldDB" id="A0A2W1JQ40"/>
<dbReference type="PANTHER" id="PTHR23028">
    <property type="entry name" value="ACETYLTRANSFERASE"/>
    <property type="match status" value="1"/>
</dbReference>
<dbReference type="EC" id="2.3.1.-" evidence="3"/>
<proteinExistence type="predicted"/>
<feature type="transmembrane region" description="Helical" evidence="1">
    <location>
        <begin position="292"/>
        <end position="312"/>
    </location>
</feature>
<feature type="transmembrane region" description="Helical" evidence="1">
    <location>
        <begin position="185"/>
        <end position="204"/>
    </location>
</feature>
<feature type="transmembrane region" description="Helical" evidence="1">
    <location>
        <begin position="131"/>
        <end position="152"/>
    </location>
</feature>
<evidence type="ECO:0000313" key="4">
    <source>
        <dbReference type="Proteomes" id="UP000248857"/>
    </source>
</evidence>
<feature type="domain" description="Acyltransferase 3" evidence="2">
    <location>
        <begin position="8"/>
        <end position="309"/>
    </location>
</feature>
<dbReference type="InterPro" id="IPR002656">
    <property type="entry name" value="Acyl_transf_3_dom"/>
</dbReference>
<keyword evidence="1" id="KW-0812">Transmembrane</keyword>
<dbReference type="RefSeq" id="WP_158535086.1">
    <property type="nucleotide sequence ID" value="NZ_CAWNWM010000007.1"/>
</dbReference>
<feature type="transmembrane region" description="Helical" evidence="1">
    <location>
        <begin position="259"/>
        <end position="280"/>
    </location>
</feature>
<keyword evidence="3" id="KW-0012">Acyltransferase</keyword>
<evidence type="ECO:0000256" key="1">
    <source>
        <dbReference type="SAM" id="Phobius"/>
    </source>
</evidence>
<protein>
    <submittedName>
        <fullName evidence="3">O-acetyltransferase OatA</fullName>
        <ecNumber evidence="3">2.3.1.-</ecNumber>
    </submittedName>
</protein>
<sequence length="328" mass="37814">MRQNRLLELDALRGLGAVAVVLYHYFFRYSEIYGHPNLSVGWADYGKYGVQLFFIISGFVIYWTLNRVEKPMDFIVSRFARLYPVYWMALILTFALVSYFGLAGREVELSDAIKNLLMFHEYLGVQHVDGVYWTLTIELSFYLLVFVIYLLNQLRSVELWFTPLIFLSLARTAGFIAIPGLAAQLLIPEYIMFFVAGICFFKIYKNLSDRMTVPILLLSLVSTSFVFSVKDFWVFSVLYAVFYLAITGWLAFLRLRLFVGLGTVSYALYLVHQNIGYIIINQSYRWGLPPVFGILAAIATSLLIASVLTYYIERPSARMIRRAYKSQA</sequence>
<keyword evidence="4" id="KW-1185">Reference proteome</keyword>
<dbReference type="GO" id="GO:0016747">
    <property type="term" value="F:acyltransferase activity, transferring groups other than amino-acyl groups"/>
    <property type="evidence" value="ECO:0007669"/>
    <property type="project" value="InterPro"/>
</dbReference>
<accession>A0A2W1JQ40</accession>
<dbReference type="PANTHER" id="PTHR23028:SF131">
    <property type="entry name" value="BLR2367 PROTEIN"/>
    <property type="match status" value="1"/>
</dbReference>
<dbReference type="OrthoDB" id="572802at2"/>
<keyword evidence="1" id="KW-0472">Membrane</keyword>
<organism evidence="3 4">
    <name type="scientific">Acaryochloris thomasi RCC1774</name>
    <dbReference type="NCBI Taxonomy" id="1764569"/>
    <lineage>
        <taxon>Bacteria</taxon>
        <taxon>Bacillati</taxon>
        <taxon>Cyanobacteriota</taxon>
        <taxon>Cyanophyceae</taxon>
        <taxon>Acaryochloridales</taxon>
        <taxon>Acaryochloridaceae</taxon>
        <taxon>Acaryochloris</taxon>
        <taxon>Acaryochloris thomasi</taxon>
    </lineage>
</organism>
<feature type="transmembrane region" description="Helical" evidence="1">
    <location>
        <begin position="159"/>
        <end position="179"/>
    </location>
</feature>
<reference evidence="3 4" key="1">
    <citation type="journal article" date="2018" name="Sci. Rep.">
        <title>A novel species of the marine cyanobacterium Acaryochloris with a unique pigment content and lifestyle.</title>
        <authorList>
            <person name="Partensky F."/>
            <person name="Six C."/>
            <person name="Ratin M."/>
            <person name="Garczarek L."/>
            <person name="Vaulot D."/>
            <person name="Probert I."/>
            <person name="Calteau A."/>
            <person name="Gourvil P."/>
            <person name="Marie D."/>
            <person name="Grebert T."/>
            <person name="Bouchier C."/>
            <person name="Le Panse S."/>
            <person name="Gachenot M."/>
            <person name="Rodriguez F."/>
            <person name="Garrido J.L."/>
        </authorList>
    </citation>
    <scope>NUCLEOTIDE SEQUENCE [LARGE SCALE GENOMIC DNA]</scope>
    <source>
        <strain evidence="3 4">RCC1774</strain>
    </source>
</reference>
<dbReference type="GO" id="GO:0016020">
    <property type="term" value="C:membrane"/>
    <property type="evidence" value="ECO:0007669"/>
    <property type="project" value="TreeGrafter"/>
</dbReference>
<name>A0A2W1JQ40_9CYAN</name>
<dbReference type="InterPro" id="IPR050879">
    <property type="entry name" value="Acyltransferase_3"/>
</dbReference>
<dbReference type="GO" id="GO:0000271">
    <property type="term" value="P:polysaccharide biosynthetic process"/>
    <property type="evidence" value="ECO:0007669"/>
    <property type="project" value="TreeGrafter"/>
</dbReference>
<feature type="transmembrane region" description="Helical" evidence="1">
    <location>
        <begin position="12"/>
        <end position="28"/>
    </location>
</feature>
<dbReference type="EMBL" id="PQWO01000007">
    <property type="protein sequence ID" value="PZD73012.1"/>
    <property type="molecule type" value="Genomic_DNA"/>
</dbReference>
<evidence type="ECO:0000259" key="2">
    <source>
        <dbReference type="Pfam" id="PF01757"/>
    </source>
</evidence>
<feature type="transmembrane region" description="Helical" evidence="1">
    <location>
        <begin position="85"/>
        <end position="102"/>
    </location>
</feature>
<evidence type="ECO:0000313" key="3">
    <source>
        <dbReference type="EMBL" id="PZD73012.1"/>
    </source>
</evidence>
<keyword evidence="1" id="KW-1133">Transmembrane helix</keyword>
<comment type="caution">
    <text evidence="3">The sequence shown here is derived from an EMBL/GenBank/DDBJ whole genome shotgun (WGS) entry which is preliminary data.</text>
</comment>
<feature type="transmembrane region" description="Helical" evidence="1">
    <location>
        <begin position="233"/>
        <end position="252"/>
    </location>
</feature>
<dbReference type="Proteomes" id="UP000248857">
    <property type="component" value="Unassembled WGS sequence"/>
</dbReference>
<gene>
    <name evidence="3" type="primary">oatA_2</name>
    <name evidence="3" type="ORF">C1752_02687</name>
</gene>
<feature type="transmembrane region" description="Helical" evidence="1">
    <location>
        <begin position="48"/>
        <end position="65"/>
    </location>
</feature>